<dbReference type="GO" id="GO:0071555">
    <property type="term" value="P:cell wall organization"/>
    <property type="evidence" value="ECO:0007669"/>
    <property type="project" value="UniProtKB-KW"/>
</dbReference>
<evidence type="ECO:0000256" key="4">
    <source>
        <dbReference type="PROSITE-ProRule" id="PRU00409"/>
    </source>
</evidence>
<keyword evidence="7" id="KW-1185">Reference proteome</keyword>
<dbReference type="OrthoDB" id="2013972at2759"/>
<dbReference type="InterPro" id="IPR011095">
    <property type="entry name" value="Dala_Dala_lig_C"/>
</dbReference>
<sequence>MSDTPSLNIAFIAEQRSTFHNQGYSEEECAALPHNGEADTVLATLRELGHHVTLVPGIHSLVKHLAAGTYKDWDLAFNIAQGFHGPSREAQVPALLEAYQIPYTFSDAATMALCQNKVHTKIILAHHNIPTAPFAMISRKDQKLRLENFNNMLPHYPLFLKPVVEGSSKGIDRFNKVTEPAELESAVNKLRSILPDQDILVEPFLSGRELSVSILGTGVQSCVIGVNELLWQNPSSDSNGGNESSSGLEFASRKSKCSDAGMLVGRNDPGLMTEPQVQAACQVALDAWRTLGCRDAGRVDIRFSSNEHDAVPNILELNPISGLLPGHSPLALSAEENGVPYKSLLTAIIQSALPRKSACYS</sequence>
<dbReference type="GO" id="GO:0008716">
    <property type="term" value="F:D-alanine-D-alanine ligase activity"/>
    <property type="evidence" value="ECO:0007669"/>
    <property type="project" value="InterPro"/>
</dbReference>
<accession>A0A5N6UCM0</accession>
<dbReference type="InterPro" id="IPR011761">
    <property type="entry name" value="ATP-grasp"/>
</dbReference>
<dbReference type="Gene3D" id="3.30.1490.20">
    <property type="entry name" value="ATP-grasp fold, A domain"/>
    <property type="match status" value="1"/>
</dbReference>
<gene>
    <name evidence="6" type="ORF">BDV40DRAFT_310393</name>
</gene>
<evidence type="ECO:0000256" key="1">
    <source>
        <dbReference type="ARBA" id="ARBA00010871"/>
    </source>
</evidence>
<proteinExistence type="inferred from homology"/>
<dbReference type="SUPFAM" id="SSF56059">
    <property type="entry name" value="Glutathione synthetase ATP-binding domain-like"/>
    <property type="match status" value="1"/>
</dbReference>
<dbReference type="Pfam" id="PF07478">
    <property type="entry name" value="Dala_Dala_lig_C"/>
    <property type="match status" value="1"/>
</dbReference>
<keyword evidence="2" id="KW-0436">Ligase</keyword>
<name>A0A5N6UCM0_ASPTM</name>
<evidence type="ECO:0000313" key="7">
    <source>
        <dbReference type="Proteomes" id="UP000326950"/>
    </source>
</evidence>
<protein>
    <recommendedName>
        <fullName evidence="5">ATP-grasp domain-containing protein</fullName>
    </recommendedName>
</protein>
<dbReference type="InterPro" id="IPR013815">
    <property type="entry name" value="ATP_grasp_subdomain_1"/>
</dbReference>
<keyword evidence="3" id="KW-0961">Cell wall biogenesis/degradation</keyword>
<dbReference type="GO" id="GO:0005524">
    <property type="term" value="F:ATP binding"/>
    <property type="evidence" value="ECO:0007669"/>
    <property type="project" value="UniProtKB-UniRule"/>
</dbReference>
<keyword evidence="4" id="KW-0067">ATP-binding</keyword>
<keyword evidence="4" id="KW-0547">Nucleotide-binding</keyword>
<dbReference type="AlphaFoldDB" id="A0A5N6UCM0"/>
<dbReference type="GO" id="GO:0046872">
    <property type="term" value="F:metal ion binding"/>
    <property type="evidence" value="ECO:0007669"/>
    <property type="project" value="InterPro"/>
</dbReference>
<dbReference type="EMBL" id="ML738785">
    <property type="protein sequence ID" value="KAE8156011.1"/>
    <property type="molecule type" value="Genomic_DNA"/>
</dbReference>
<feature type="domain" description="ATP-grasp" evidence="5">
    <location>
        <begin position="121"/>
        <end position="350"/>
    </location>
</feature>
<dbReference type="Proteomes" id="UP000326950">
    <property type="component" value="Unassembled WGS sequence"/>
</dbReference>
<dbReference type="Gene3D" id="3.40.50.20">
    <property type="match status" value="1"/>
</dbReference>
<organism evidence="6 7">
    <name type="scientific">Aspergillus tamarii</name>
    <dbReference type="NCBI Taxonomy" id="41984"/>
    <lineage>
        <taxon>Eukaryota</taxon>
        <taxon>Fungi</taxon>
        <taxon>Dikarya</taxon>
        <taxon>Ascomycota</taxon>
        <taxon>Pezizomycotina</taxon>
        <taxon>Eurotiomycetes</taxon>
        <taxon>Eurotiomycetidae</taxon>
        <taxon>Eurotiales</taxon>
        <taxon>Aspergillaceae</taxon>
        <taxon>Aspergillus</taxon>
        <taxon>Aspergillus subgen. Circumdati</taxon>
    </lineage>
</organism>
<comment type="similarity">
    <text evidence="1">Belongs to the D-alanine--D-alanine ligase family.</text>
</comment>
<dbReference type="PANTHER" id="PTHR23132:SF23">
    <property type="entry name" value="D-ALANINE--D-ALANINE LIGASE B"/>
    <property type="match status" value="1"/>
</dbReference>
<dbReference type="PROSITE" id="PS50975">
    <property type="entry name" value="ATP_GRASP"/>
    <property type="match status" value="1"/>
</dbReference>
<evidence type="ECO:0000256" key="2">
    <source>
        <dbReference type="ARBA" id="ARBA00022598"/>
    </source>
</evidence>
<dbReference type="PANTHER" id="PTHR23132">
    <property type="entry name" value="D-ALANINE--D-ALANINE LIGASE"/>
    <property type="match status" value="1"/>
</dbReference>
<evidence type="ECO:0000259" key="5">
    <source>
        <dbReference type="PROSITE" id="PS50975"/>
    </source>
</evidence>
<reference evidence="6 7" key="1">
    <citation type="submission" date="2019-04" db="EMBL/GenBank/DDBJ databases">
        <title>Friends and foes A comparative genomics study of 23 Aspergillus species from section Flavi.</title>
        <authorList>
            <consortium name="DOE Joint Genome Institute"/>
            <person name="Kjaerbolling I."/>
            <person name="Vesth T."/>
            <person name="Frisvad J.C."/>
            <person name="Nybo J.L."/>
            <person name="Theobald S."/>
            <person name="Kildgaard S."/>
            <person name="Isbrandt T."/>
            <person name="Kuo A."/>
            <person name="Sato A."/>
            <person name="Lyhne E.K."/>
            <person name="Kogle M.E."/>
            <person name="Wiebenga A."/>
            <person name="Kun R.S."/>
            <person name="Lubbers R.J."/>
            <person name="Makela M.R."/>
            <person name="Barry K."/>
            <person name="Chovatia M."/>
            <person name="Clum A."/>
            <person name="Daum C."/>
            <person name="Haridas S."/>
            <person name="He G."/>
            <person name="LaButti K."/>
            <person name="Lipzen A."/>
            <person name="Mondo S."/>
            <person name="Riley R."/>
            <person name="Salamov A."/>
            <person name="Simmons B.A."/>
            <person name="Magnuson J.K."/>
            <person name="Henrissat B."/>
            <person name="Mortensen U.H."/>
            <person name="Larsen T.O."/>
            <person name="Devries R.P."/>
            <person name="Grigoriev I.V."/>
            <person name="Machida M."/>
            <person name="Baker S.E."/>
            <person name="Andersen M.R."/>
        </authorList>
    </citation>
    <scope>NUCLEOTIDE SEQUENCE [LARGE SCALE GENOMIC DNA]</scope>
    <source>
        <strain evidence="6 7">CBS 117626</strain>
    </source>
</reference>
<evidence type="ECO:0000313" key="6">
    <source>
        <dbReference type="EMBL" id="KAE8156011.1"/>
    </source>
</evidence>
<dbReference type="SUPFAM" id="SSF52440">
    <property type="entry name" value="PreATP-grasp domain"/>
    <property type="match status" value="1"/>
</dbReference>
<dbReference type="Gene3D" id="3.30.470.20">
    <property type="entry name" value="ATP-grasp fold, B domain"/>
    <property type="match status" value="1"/>
</dbReference>
<dbReference type="InterPro" id="IPR016185">
    <property type="entry name" value="PreATP-grasp_dom_sf"/>
</dbReference>
<evidence type="ECO:0000256" key="3">
    <source>
        <dbReference type="ARBA" id="ARBA00023316"/>
    </source>
</evidence>